<dbReference type="HAMAP" id="MF_01610">
    <property type="entry name" value="MfnA_decarbox"/>
    <property type="match status" value="1"/>
</dbReference>
<dbReference type="GO" id="GO:0015937">
    <property type="term" value="P:coenzyme A biosynthetic process"/>
    <property type="evidence" value="ECO:0007669"/>
    <property type="project" value="UniProtKB-UniRule"/>
</dbReference>
<keyword evidence="3 6" id="KW-0663">Pyridoxal phosphate</keyword>
<comment type="pathway">
    <text evidence="6">Cofactor biosynthesis; methanofuran biosynthesis.</text>
</comment>
<evidence type="ECO:0000313" key="8">
    <source>
        <dbReference type="EMBL" id="WMW21722.1"/>
    </source>
</evidence>
<comment type="similarity">
    <text evidence="5">Belongs to the group II decarboxylase family. Sphingosine-1-phosphate lyase subfamily.</text>
</comment>
<dbReference type="EMBL" id="CP133594">
    <property type="protein sequence ID" value="WMW21722.1"/>
    <property type="molecule type" value="Genomic_DNA"/>
</dbReference>
<comment type="function">
    <text evidence="6">Catalyzes the decarboxylation of L-tyrosine to produce tyramine for methanofuran biosynthesis. Can also catalyze the decarboxylation of L-aspartate to produce beta-alanine for coenzyme A (CoA) biosynthesis.</text>
</comment>
<dbReference type="AlphaFoldDB" id="A0AA51YG88"/>
<protein>
    <recommendedName>
        <fullName evidence="6">Probable L-tyrosine/L-aspartate decarboxylase</fullName>
        <shortName evidence="6">TDC/ADC</shortName>
        <ecNumber evidence="6">4.1.1.11</ecNumber>
        <ecNumber evidence="6">4.1.1.25</ecNumber>
    </recommendedName>
</protein>
<keyword evidence="4 6" id="KW-0456">Lyase</keyword>
<evidence type="ECO:0000256" key="1">
    <source>
        <dbReference type="ARBA" id="ARBA00001933"/>
    </source>
</evidence>
<accession>A0AA51YG88</accession>
<dbReference type="GO" id="GO:0019752">
    <property type="term" value="P:carboxylic acid metabolic process"/>
    <property type="evidence" value="ECO:0007669"/>
    <property type="project" value="InterPro"/>
</dbReference>
<dbReference type="KEGG" id="mmav:RE476_10080"/>
<dbReference type="SUPFAM" id="SSF53383">
    <property type="entry name" value="PLP-dependent transferases"/>
    <property type="match status" value="1"/>
</dbReference>
<name>A0AA51YG88_9EURY</name>
<dbReference type="GeneID" id="84230491"/>
<dbReference type="InterPro" id="IPR050477">
    <property type="entry name" value="GrpII_AminoAcid_Decarb"/>
</dbReference>
<dbReference type="NCBIfam" id="TIGR03812">
    <property type="entry name" value="tyr_de_CO2_Arch"/>
    <property type="match status" value="1"/>
</dbReference>
<dbReference type="Gene3D" id="3.40.640.10">
    <property type="entry name" value="Type I PLP-dependent aspartate aminotransferase-like (Major domain)"/>
    <property type="match status" value="1"/>
</dbReference>
<feature type="modified residue" description="N6-(pyridoxal phosphate)lysine" evidence="6 7">
    <location>
        <position position="228"/>
    </location>
</feature>
<keyword evidence="9" id="KW-1185">Reference proteome</keyword>
<dbReference type="InterPro" id="IPR015422">
    <property type="entry name" value="PyrdxlP-dep_Trfase_small"/>
</dbReference>
<dbReference type="EC" id="4.1.1.25" evidence="6"/>
<comment type="similarity">
    <text evidence="6">Belongs to the group II decarboxylase family. MfnA subfamily.</text>
</comment>
<comment type="pathway">
    <text evidence="6">Cofactor biosynthesis; coenzyme A biosynthesis.</text>
</comment>
<proteinExistence type="inferred from homology"/>
<dbReference type="GO" id="GO:0030170">
    <property type="term" value="F:pyridoxal phosphate binding"/>
    <property type="evidence" value="ECO:0007669"/>
    <property type="project" value="UniProtKB-UniRule"/>
</dbReference>
<reference evidence="8" key="1">
    <citation type="submission" date="2023-08" db="EMBL/GenBank/DDBJ databases">
        <title>Methanolobus mangrovi sp. nov. and Methanolobus sediminis sp. nov, two novel methylotrophic methanogens isolated from mangrove sediments in China.</title>
        <authorList>
            <person name="Zhou J."/>
        </authorList>
    </citation>
    <scope>NUCLEOTIDE SEQUENCE</scope>
    <source>
        <strain evidence="8">FTZ2</strain>
    </source>
</reference>
<dbReference type="PANTHER" id="PTHR42735">
    <property type="match status" value="1"/>
</dbReference>
<dbReference type="Pfam" id="PF00282">
    <property type="entry name" value="Pyridoxal_deC"/>
    <property type="match status" value="1"/>
</dbReference>
<dbReference type="Gene3D" id="3.90.1150.10">
    <property type="entry name" value="Aspartate Aminotransferase, domain 1"/>
    <property type="match status" value="1"/>
</dbReference>
<dbReference type="PANTHER" id="PTHR42735:SF6">
    <property type="entry name" value="SPHINGOSINE-1-PHOSPHATE LYASE 1"/>
    <property type="match status" value="1"/>
</dbReference>
<dbReference type="GO" id="GO:2001120">
    <property type="term" value="P:methanofuran biosynthetic process"/>
    <property type="evidence" value="ECO:0007669"/>
    <property type="project" value="UniProtKB-UniRule"/>
</dbReference>
<dbReference type="RefSeq" id="WP_309307512.1">
    <property type="nucleotide sequence ID" value="NZ_CP133594.1"/>
</dbReference>
<evidence type="ECO:0000256" key="4">
    <source>
        <dbReference type="ARBA" id="ARBA00023239"/>
    </source>
</evidence>
<evidence type="ECO:0000256" key="6">
    <source>
        <dbReference type="HAMAP-Rule" id="MF_01610"/>
    </source>
</evidence>
<dbReference type="GO" id="GO:0004068">
    <property type="term" value="F:aspartate 1-decarboxylase activity"/>
    <property type="evidence" value="ECO:0007669"/>
    <property type="project" value="UniProtKB-UniRule"/>
</dbReference>
<evidence type="ECO:0000256" key="7">
    <source>
        <dbReference type="PIRSR" id="PIRSR602129-50"/>
    </source>
</evidence>
<evidence type="ECO:0000313" key="9">
    <source>
        <dbReference type="Proteomes" id="UP001183006"/>
    </source>
</evidence>
<evidence type="ECO:0000256" key="2">
    <source>
        <dbReference type="ARBA" id="ARBA00022793"/>
    </source>
</evidence>
<sequence length="381" mass="42600">MNEKGLGRKEIISILDQSKSQDFKYNRVLSSMCTYPHEIAVQAHMQFIESNMGDFGLFKGTYNLEKEVLSMLSNLLHHPDAVGYTTTGGTESNIQAIRSMRNVFLQRSKCEKPNLVVPDSAHFSFDKVSDILDVELRKASLDDNLRVSIDSVLSLIDENTIGLVGIAGSTEFGQVDPIKKLSEIAREKKIFLHIDAAFGGFVLPFLDESCEFDFMLPGVTSIAIDPHKMGLSTIPSGVLLFRSPDYLESLRADTPYLTVSTQYTLTGTRSGAAVAATYAVMKFMGKEGYRKTVSQCMELTRYLLSRLTEINIHPLVEPVMNVVALEVPEPDLIRSRLAKEYNWQVSITQNPHGLRLVIMPHVTIEMIDSFVQDLKQVLQTI</sequence>
<dbReference type="InterPro" id="IPR020931">
    <property type="entry name" value="MfnA"/>
</dbReference>
<dbReference type="InterPro" id="IPR015424">
    <property type="entry name" value="PyrdxlP-dep_Trfase"/>
</dbReference>
<comment type="catalytic activity">
    <reaction evidence="6">
        <text>L-tyrosine + H(+) = tyramine + CO2</text>
        <dbReference type="Rhea" id="RHEA:14345"/>
        <dbReference type="ChEBI" id="CHEBI:15378"/>
        <dbReference type="ChEBI" id="CHEBI:16526"/>
        <dbReference type="ChEBI" id="CHEBI:58315"/>
        <dbReference type="ChEBI" id="CHEBI:327995"/>
        <dbReference type="EC" id="4.1.1.25"/>
    </reaction>
</comment>
<keyword evidence="2 6" id="KW-0210">Decarboxylase</keyword>
<comment type="catalytic activity">
    <reaction evidence="6">
        <text>L-aspartate + H(+) = beta-alanine + CO2</text>
        <dbReference type="Rhea" id="RHEA:19497"/>
        <dbReference type="ChEBI" id="CHEBI:15378"/>
        <dbReference type="ChEBI" id="CHEBI:16526"/>
        <dbReference type="ChEBI" id="CHEBI:29991"/>
        <dbReference type="ChEBI" id="CHEBI:57966"/>
        <dbReference type="EC" id="4.1.1.11"/>
    </reaction>
</comment>
<organism evidence="8 9">
    <name type="scientific">Methanolobus mangrovi</name>
    <dbReference type="NCBI Taxonomy" id="3072977"/>
    <lineage>
        <taxon>Archaea</taxon>
        <taxon>Methanobacteriati</taxon>
        <taxon>Methanobacteriota</taxon>
        <taxon>Stenosarchaea group</taxon>
        <taxon>Methanomicrobia</taxon>
        <taxon>Methanosarcinales</taxon>
        <taxon>Methanosarcinaceae</taxon>
        <taxon>Methanolobus</taxon>
    </lineage>
</organism>
<dbReference type="InterPro" id="IPR015421">
    <property type="entry name" value="PyrdxlP-dep_Trfase_major"/>
</dbReference>
<comment type="cofactor">
    <cofactor evidence="1 6 7">
        <name>pyridoxal 5'-phosphate</name>
        <dbReference type="ChEBI" id="CHEBI:597326"/>
    </cofactor>
</comment>
<dbReference type="EC" id="4.1.1.11" evidence="6"/>
<dbReference type="Proteomes" id="UP001183006">
    <property type="component" value="Chromosome"/>
</dbReference>
<evidence type="ECO:0000256" key="5">
    <source>
        <dbReference type="ARBA" id="ARBA00038302"/>
    </source>
</evidence>
<evidence type="ECO:0000256" key="3">
    <source>
        <dbReference type="ARBA" id="ARBA00022898"/>
    </source>
</evidence>
<dbReference type="InterPro" id="IPR002129">
    <property type="entry name" value="PyrdxlP-dep_de-COase"/>
</dbReference>
<gene>
    <name evidence="6 8" type="primary">mfnA</name>
    <name evidence="8" type="ORF">RE476_10080</name>
</gene>
<dbReference type="GO" id="GO:0004837">
    <property type="term" value="F:tyrosine decarboxylase activity"/>
    <property type="evidence" value="ECO:0007669"/>
    <property type="project" value="UniProtKB-UniRule"/>
</dbReference>